<feature type="compositionally biased region" description="Basic and acidic residues" evidence="1">
    <location>
        <begin position="174"/>
        <end position="183"/>
    </location>
</feature>
<evidence type="ECO:0000313" key="3">
    <source>
        <dbReference type="EMBL" id="GAA4545813.1"/>
    </source>
</evidence>
<organism evidence="3 4">
    <name type="scientific">Pseudonocardia xishanensis</name>
    <dbReference type="NCBI Taxonomy" id="630995"/>
    <lineage>
        <taxon>Bacteria</taxon>
        <taxon>Bacillati</taxon>
        <taxon>Actinomycetota</taxon>
        <taxon>Actinomycetes</taxon>
        <taxon>Pseudonocardiales</taxon>
        <taxon>Pseudonocardiaceae</taxon>
        <taxon>Pseudonocardia</taxon>
    </lineage>
</organism>
<dbReference type="RefSeq" id="WP_345416759.1">
    <property type="nucleotide sequence ID" value="NZ_BAABGT010000032.1"/>
</dbReference>
<dbReference type="Pfam" id="PF09534">
    <property type="entry name" value="Trp_oprn_chp"/>
    <property type="match status" value="1"/>
</dbReference>
<evidence type="ECO:0000256" key="2">
    <source>
        <dbReference type="SAM" id="Phobius"/>
    </source>
</evidence>
<evidence type="ECO:0000256" key="1">
    <source>
        <dbReference type="SAM" id="MobiDB-lite"/>
    </source>
</evidence>
<feature type="transmembrane region" description="Helical" evidence="2">
    <location>
        <begin position="134"/>
        <end position="156"/>
    </location>
</feature>
<comment type="caution">
    <text evidence="3">The sequence shown here is derived from an EMBL/GenBank/DDBJ whole genome shotgun (WGS) entry which is preliminary data.</text>
</comment>
<dbReference type="InterPro" id="IPR019051">
    <property type="entry name" value="Trp_biosyn_TM_oprn/chp"/>
</dbReference>
<protein>
    <recommendedName>
        <fullName evidence="5">Membrane protein (TIGR02234 family)</fullName>
    </recommendedName>
</protein>
<accession>A0ABP8RS10</accession>
<keyword evidence="4" id="KW-1185">Reference proteome</keyword>
<keyword evidence="2" id="KW-0812">Transmembrane</keyword>
<sequence length="205" mass="19811">MTRGGLFGVVALALLLGAGGLWGATRLDWASTRVAVTGHGAVGDVPLAVTGAQVAPVLVGLAVVAVAGVAAAVALAGVARRILGVLVAAAGLGGLVVALVSWLDPPSAAELPGLVGSAAGGAAAVPGATVSTTAAPLLALVGGLLVAVGGVVLAVADRRLPRMGAKYDAPGAGRPRDPERTAWDELDSGVDPTTEGAFSRPERAD</sequence>
<keyword evidence="2" id="KW-0472">Membrane</keyword>
<reference evidence="4" key="1">
    <citation type="journal article" date="2019" name="Int. J. Syst. Evol. Microbiol.">
        <title>The Global Catalogue of Microorganisms (GCM) 10K type strain sequencing project: providing services to taxonomists for standard genome sequencing and annotation.</title>
        <authorList>
            <consortium name="The Broad Institute Genomics Platform"/>
            <consortium name="The Broad Institute Genome Sequencing Center for Infectious Disease"/>
            <person name="Wu L."/>
            <person name="Ma J."/>
        </authorList>
    </citation>
    <scope>NUCLEOTIDE SEQUENCE [LARGE SCALE GENOMIC DNA]</scope>
    <source>
        <strain evidence="4">JCM 17906</strain>
    </source>
</reference>
<feature type="region of interest" description="Disordered" evidence="1">
    <location>
        <begin position="166"/>
        <end position="205"/>
    </location>
</feature>
<keyword evidence="2" id="KW-1133">Transmembrane helix</keyword>
<feature type="transmembrane region" description="Helical" evidence="2">
    <location>
        <begin position="82"/>
        <end position="103"/>
    </location>
</feature>
<dbReference type="EMBL" id="BAABGT010000032">
    <property type="protein sequence ID" value="GAA4545813.1"/>
    <property type="molecule type" value="Genomic_DNA"/>
</dbReference>
<evidence type="ECO:0000313" key="4">
    <source>
        <dbReference type="Proteomes" id="UP001501598"/>
    </source>
</evidence>
<gene>
    <name evidence="3" type="ORF">GCM10023175_26450</name>
</gene>
<dbReference type="Proteomes" id="UP001501598">
    <property type="component" value="Unassembled WGS sequence"/>
</dbReference>
<proteinExistence type="predicted"/>
<feature type="transmembrane region" description="Helical" evidence="2">
    <location>
        <begin position="47"/>
        <end position="75"/>
    </location>
</feature>
<evidence type="ECO:0008006" key="5">
    <source>
        <dbReference type="Google" id="ProtNLM"/>
    </source>
</evidence>
<name>A0ABP8RS10_9PSEU</name>